<dbReference type="NCBIfam" id="TIGR01145">
    <property type="entry name" value="ATP_synt_delta"/>
    <property type="match status" value="1"/>
</dbReference>
<evidence type="ECO:0000256" key="1">
    <source>
        <dbReference type="ARBA" id="ARBA00004370"/>
    </source>
</evidence>
<dbReference type="GO" id="GO:0046933">
    <property type="term" value="F:proton-transporting ATP synthase activity, rotational mechanism"/>
    <property type="evidence" value="ECO:0007669"/>
    <property type="project" value="UniProtKB-UniRule"/>
</dbReference>
<sequence length="265" mass="27011">MGSATREALATSRAALAASGGSTDLATGESLFSAGRVIGKSSQLLAALADPAAEPSAKTTLVRAVFGTNVTAKALALLEAAASQRWSSHDDLLAGIEDLGLRATAASAPAGTAIEAELFGFGATVSSDAELELALVSKLGKAEAKAGLVEALLAGKVSGQTLAIVRHLVQQPRGRRIGELLRHAASVVADQSGTTIATITSATALSAAQLDRLTTSLGERYGRELTVHLVIDESLVGGVRVQIGQDIIDGSIATRLADLRLQLVR</sequence>
<keyword evidence="4 8" id="KW-0406">Ion transport</keyword>
<evidence type="ECO:0000256" key="7">
    <source>
        <dbReference type="ARBA" id="ARBA00023310"/>
    </source>
</evidence>
<keyword evidence="5 8" id="KW-0472">Membrane</keyword>
<comment type="caution">
    <text evidence="9">The sequence shown here is derived from an EMBL/GenBank/DDBJ whole genome shotgun (WGS) entry which is preliminary data.</text>
</comment>
<dbReference type="AlphaFoldDB" id="A0A3A5MEI2"/>
<gene>
    <name evidence="8" type="primary">atpH</name>
    <name evidence="9" type="ORF">D6T64_14625</name>
</gene>
<dbReference type="InterPro" id="IPR000711">
    <property type="entry name" value="ATPase_OSCP/dsu"/>
</dbReference>
<protein>
    <recommendedName>
        <fullName evidence="8">ATP synthase subunit delta</fullName>
    </recommendedName>
    <alternativeName>
        <fullName evidence="8">ATP synthase F(1) sector subunit delta</fullName>
    </alternativeName>
    <alternativeName>
        <fullName evidence="8">F-type ATPase subunit delta</fullName>
        <shortName evidence="8">F-ATPase subunit delta</shortName>
    </alternativeName>
</protein>
<dbReference type="PROSITE" id="PS00389">
    <property type="entry name" value="ATPASE_DELTA"/>
    <property type="match status" value="1"/>
</dbReference>
<organism evidence="9 10">
    <name type="scientific">Cryobacterium melibiosiphilum</name>
    <dbReference type="NCBI Taxonomy" id="995039"/>
    <lineage>
        <taxon>Bacteria</taxon>
        <taxon>Bacillati</taxon>
        <taxon>Actinomycetota</taxon>
        <taxon>Actinomycetes</taxon>
        <taxon>Micrococcales</taxon>
        <taxon>Microbacteriaceae</taxon>
        <taxon>Cryobacterium</taxon>
    </lineage>
</organism>
<evidence type="ECO:0000256" key="4">
    <source>
        <dbReference type="ARBA" id="ARBA00023065"/>
    </source>
</evidence>
<keyword evidence="10" id="KW-1185">Reference proteome</keyword>
<proteinExistence type="inferred from homology"/>
<keyword evidence="3 8" id="KW-0375">Hydrogen ion transport</keyword>
<dbReference type="HAMAP" id="MF_01416">
    <property type="entry name" value="ATP_synth_delta_bact"/>
    <property type="match status" value="1"/>
</dbReference>
<comment type="function">
    <text evidence="8">F(1)F(0) ATP synthase produces ATP from ADP in the presence of a proton or sodium gradient. F-type ATPases consist of two structural domains, F(1) containing the extramembraneous catalytic core and F(0) containing the membrane proton channel, linked together by a central stalk and a peripheral stalk. During catalysis, ATP synthesis in the catalytic domain of F(1) is coupled via a rotary mechanism of the central stalk subunits to proton translocation.</text>
</comment>
<accession>A0A3A5MEI2</accession>
<evidence type="ECO:0000256" key="3">
    <source>
        <dbReference type="ARBA" id="ARBA00022781"/>
    </source>
</evidence>
<dbReference type="Proteomes" id="UP000272015">
    <property type="component" value="Unassembled WGS sequence"/>
</dbReference>
<comment type="similarity">
    <text evidence="8">Belongs to the ATPase delta chain family.</text>
</comment>
<keyword evidence="6 8" id="KW-0139">CF(1)</keyword>
<dbReference type="PRINTS" id="PR00125">
    <property type="entry name" value="ATPASEDELTA"/>
</dbReference>
<dbReference type="NCBIfam" id="NF009967">
    <property type="entry name" value="PRK13430.1"/>
    <property type="match status" value="1"/>
</dbReference>
<dbReference type="OrthoDB" id="5242917at2"/>
<evidence type="ECO:0000256" key="2">
    <source>
        <dbReference type="ARBA" id="ARBA00022448"/>
    </source>
</evidence>
<evidence type="ECO:0000313" key="9">
    <source>
        <dbReference type="EMBL" id="RJT87535.1"/>
    </source>
</evidence>
<keyword evidence="8" id="KW-1003">Cell membrane</keyword>
<dbReference type="Pfam" id="PF00213">
    <property type="entry name" value="OSCP"/>
    <property type="match status" value="1"/>
</dbReference>
<evidence type="ECO:0000256" key="8">
    <source>
        <dbReference type="HAMAP-Rule" id="MF_01416"/>
    </source>
</evidence>
<reference evidence="9 10" key="1">
    <citation type="submission" date="2018-09" db="EMBL/GenBank/DDBJ databases">
        <title>Novel species of Cryobacterium.</title>
        <authorList>
            <person name="Liu Q."/>
            <person name="Xin Y.-H."/>
        </authorList>
    </citation>
    <scope>NUCLEOTIDE SEQUENCE [LARGE SCALE GENOMIC DNA]</scope>
    <source>
        <strain evidence="9 10">Hh39</strain>
    </source>
</reference>
<dbReference type="GO" id="GO:0045259">
    <property type="term" value="C:proton-transporting ATP synthase complex"/>
    <property type="evidence" value="ECO:0007669"/>
    <property type="project" value="UniProtKB-KW"/>
</dbReference>
<keyword evidence="2 8" id="KW-0813">Transport</keyword>
<evidence type="ECO:0000313" key="10">
    <source>
        <dbReference type="Proteomes" id="UP000272015"/>
    </source>
</evidence>
<dbReference type="PANTHER" id="PTHR11910">
    <property type="entry name" value="ATP SYNTHASE DELTA CHAIN"/>
    <property type="match status" value="1"/>
</dbReference>
<name>A0A3A5MEI2_9MICO</name>
<comment type="function">
    <text evidence="8">This protein is part of the stalk that links CF(0) to CF(1). It either transmits conformational changes from CF(0) to CF(1) or is implicated in proton conduction.</text>
</comment>
<dbReference type="GO" id="GO:0005886">
    <property type="term" value="C:plasma membrane"/>
    <property type="evidence" value="ECO:0007669"/>
    <property type="project" value="UniProtKB-SubCell"/>
</dbReference>
<dbReference type="RefSeq" id="WP_119975408.1">
    <property type="nucleotide sequence ID" value="NZ_JBHSQA010000003.1"/>
</dbReference>
<comment type="subcellular location">
    <subcellularLocation>
        <location evidence="8">Cell membrane</location>
        <topology evidence="8">Peripheral membrane protein</topology>
    </subcellularLocation>
    <subcellularLocation>
        <location evidence="1">Membrane</location>
    </subcellularLocation>
</comment>
<keyword evidence="7 8" id="KW-0066">ATP synthesis</keyword>
<dbReference type="InterPro" id="IPR020781">
    <property type="entry name" value="ATPase_OSCP/d_CS"/>
</dbReference>
<dbReference type="EMBL" id="QZVS01000089">
    <property type="protein sequence ID" value="RJT87535.1"/>
    <property type="molecule type" value="Genomic_DNA"/>
</dbReference>
<evidence type="ECO:0000256" key="6">
    <source>
        <dbReference type="ARBA" id="ARBA00023196"/>
    </source>
</evidence>
<evidence type="ECO:0000256" key="5">
    <source>
        <dbReference type="ARBA" id="ARBA00023136"/>
    </source>
</evidence>